<feature type="domain" description="EH" evidence="4">
    <location>
        <begin position="11"/>
        <end position="97"/>
    </location>
</feature>
<evidence type="ECO:0000259" key="4">
    <source>
        <dbReference type="PROSITE" id="PS50031"/>
    </source>
</evidence>
<evidence type="ECO:0000259" key="3">
    <source>
        <dbReference type="PROSITE" id="PS50030"/>
    </source>
</evidence>
<dbReference type="GO" id="GO:0005886">
    <property type="term" value="C:plasma membrane"/>
    <property type="evidence" value="ECO:0007669"/>
    <property type="project" value="TreeGrafter"/>
</dbReference>
<dbReference type="GO" id="GO:0005737">
    <property type="term" value="C:cytoplasm"/>
    <property type="evidence" value="ECO:0007669"/>
    <property type="project" value="TreeGrafter"/>
</dbReference>
<feature type="compositionally biased region" description="Polar residues" evidence="2">
    <location>
        <begin position="757"/>
        <end position="780"/>
    </location>
</feature>
<dbReference type="InterPro" id="IPR002048">
    <property type="entry name" value="EF_hand_dom"/>
</dbReference>
<dbReference type="SUPFAM" id="SSF46934">
    <property type="entry name" value="UBA-like"/>
    <property type="match status" value="1"/>
</dbReference>
<keyword evidence="7" id="KW-1185">Reference proteome</keyword>
<dbReference type="SMART" id="SM00027">
    <property type="entry name" value="EH"/>
    <property type="match status" value="3"/>
</dbReference>
<dbReference type="InterPro" id="IPR009060">
    <property type="entry name" value="UBA-like_sf"/>
</dbReference>
<feature type="compositionally biased region" description="Pro residues" evidence="2">
    <location>
        <begin position="1137"/>
        <end position="1147"/>
    </location>
</feature>
<feature type="region of interest" description="Disordered" evidence="2">
    <location>
        <begin position="865"/>
        <end position="943"/>
    </location>
</feature>
<feature type="compositionally biased region" description="Low complexity" evidence="2">
    <location>
        <begin position="236"/>
        <end position="248"/>
    </location>
</feature>
<feature type="compositionally biased region" description="Basic residues" evidence="2">
    <location>
        <begin position="1218"/>
        <end position="1234"/>
    </location>
</feature>
<reference evidence="6" key="1">
    <citation type="submission" date="2020-11" db="EMBL/GenBank/DDBJ databases">
        <authorList>
            <consortium name="DOE Joint Genome Institute"/>
            <person name="Ahrendt S."/>
            <person name="Riley R."/>
            <person name="Andreopoulos W."/>
            <person name="Labutti K."/>
            <person name="Pangilinan J."/>
            <person name="Ruiz-Duenas F.J."/>
            <person name="Barrasa J.M."/>
            <person name="Sanchez-Garcia M."/>
            <person name="Camarero S."/>
            <person name="Miyauchi S."/>
            <person name="Serrano A."/>
            <person name="Linde D."/>
            <person name="Babiker R."/>
            <person name="Drula E."/>
            <person name="Ayuso-Fernandez I."/>
            <person name="Pacheco R."/>
            <person name="Padilla G."/>
            <person name="Ferreira P."/>
            <person name="Barriuso J."/>
            <person name="Kellner H."/>
            <person name="Castanera R."/>
            <person name="Alfaro M."/>
            <person name="Ramirez L."/>
            <person name="Pisabarro A.G."/>
            <person name="Kuo A."/>
            <person name="Tritt A."/>
            <person name="Lipzen A."/>
            <person name="He G."/>
            <person name="Yan M."/>
            <person name="Ng V."/>
            <person name="Cullen D."/>
            <person name="Martin F."/>
            <person name="Rosso M.-N."/>
            <person name="Henrissat B."/>
            <person name="Hibbett D."/>
            <person name="Martinez A.T."/>
            <person name="Grigoriev I.V."/>
        </authorList>
    </citation>
    <scope>NUCLEOTIDE SEQUENCE</scope>
    <source>
        <strain evidence="6">AH 40177</strain>
    </source>
</reference>
<dbReference type="SMART" id="SM00165">
    <property type="entry name" value="UBA"/>
    <property type="match status" value="1"/>
</dbReference>
<feature type="compositionally biased region" description="Polar residues" evidence="2">
    <location>
        <begin position="865"/>
        <end position="874"/>
    </location>
</feature>
<feature type="coiled-coil region" evidence="1">
    <location>
        <begin position="617"/>
        <end position="693"/>
    </location>
</feature>
<dbReference type="InterPro" id="IPR011992">
    <property type="entry name" value="EF-hand-dom_pair"/>
</dbReference>
<sequence>MSSSFAPTQAELALVNQIFSQYDTQQIGVITGEVAVRVFEGAKLPPTTLGEIWSIADEDNHGWLSKKGVSIALRLIGWAQKGEKISKDLISKSGPLPVVEGISVVSSHNTGRSIPSSPPPTSSLPPLAPLDRTRYVNMFMKSEPKDGLLSAEQARDIFVKSRLSNDQLLQIWNLADTQDRGALDSTDFAIGMYFIQGVMSNQIPVIPTFLPPGLYQQASGGATPSVRTHLTGGTTGSFSPGPTQSSFPQNRAYVQPQYTGQMLQPQSTGATAQKKPLVAPTLPARKVTNPSAIGSSAFGAAPQWDVTAAEKASSDGYFDTLDTAKLGYIEGEVAVPFMLESKLPGDVLAQVWDLADLNNDGRLTRDGFAVAMHLIQKKLGGGDIPPSLPPSLIPPSMRQVNTGVSSSPFSPVQAQQPTSQQDLFSFDETPPASAAPSNGAFNIPMQTTGSQQAQQQPSGFVSPSNFTSPSLFASPSASHDPFTSSGSKDLLSDDEELNTASSHPLEDQSAEIGNTQNQLNSTNKSLATARNTRETVEQKLANQAGQLAALQTQLSAAKAAYETETKLLETLRERYSTQTAEIDKSRTELITAESDLSAMRVEKTEIEGSFLRDKEEVRAINRKAFEASQQIETLKAEIEKAKKEAKQQKGLLAIAKKQLSSKEAERAKVEKELAEAQAATVAVAQEKEEVEAELEKVTTMPVDTGADLVVTAPVLPERTTSQDSLTFAAAHALPTTPDLGTPGSKSNNPFERLVKSDPSTPRTQSPFLPFSNATVPSPSVHNGGAEMATNEPSFDDPFGFSQALDVPIEAPVPTTDSAPSEDITEEFVTPPSTADGAAINRKSTEEMMTSKFPDLGTDVVTAPTATVESPTTPSHMPGHFSAPPESPHETDFDATLRELEPQESDSSDDEDEVPLASLKAKAADTPENELKSTATPVTNGASFDDVFGVPSSNGKTVPAAKATDVSGMPLKAETSPFGVEPSVSNVSSPTEAGVNAFDEAMGKISYTADVPLTTPQFSFDTAFDDNFDFGSAKAPDTSSSFPPAPVNGTAPTTVNGSDGFEDLFVTPPRNNVSPAARPVSTFLPNVNASPLSTAPPTAPPPASAPPVTAGPSFDEVFAGLDSSTLALDLPRTASVPAPAPIPVPTPVPAVNTPSTPTQKPFPAASKTSPSQSSITRTSSPPLRTKSPPVRTSSPKPTSRPSTTQSTSKDGHEKEKIPPRHSKLSIRLPFGKKKKQEAAPPPPPSQLLTPPTEEPERTGSPAVDDDVEAVKQLTAMGFSRSQAVGALEKYAYDVPRALNSLLGQP</sequence>
<dbReference type="EMBL" id="JADNRY010000041">
    <property type="protein sequence ID" value="KAF9070407.1"/>
    <property type="molecule type" value="Genomic_DNA"/>
</dbReference>
<dbReference type="PROSITE" id="PS50222">
    <property type="entry name" value="EF_HAND_2"/>
    <property type="match status" value="1"/>
</dbReference>
<dbReference type="PROSITE" id="PS50031">
    <property type="entry name" value="EH"/>
    <property type="match status" value="3"/>
</dbReference>
<feature type="compositionally biased region" description="Polar residues" evidence="2">
    <location>
        <begin position="398"/>
        <end position="423"/>
    </location>
</feature>
<evidence type="ECO:0000313" key="6">
    <source>
        <dbReference type="EMBL" id="KAF9070407.1"/>
    </source>
</evidence>
<comment type="caution">
    <text evidence="6">The sequence shown here is derived from an EMBL/GenBank/DDBJ whole genome shotgun (WGS) entry which is preliminary data.</text>
</comment>
<feature type="compositionally biased region" description="Low complexity" evidence="2">
    <location>
        <begin position="1167"/>
        <end position="1207"/>
    </location>
</feature>
<dbReference type="Pfam" id="PF12763">
    <property type="entry name" value="EH"/>
    <property type="match status" value="3"/>
</dbReference>
<feature type="compositionally biased region" description="Polar residues" evidence="2">
    <location>
        <begin position="461"/>
        <end position="487"/>
    </location>
</feature>
<dbReference type="CDD" id="cd00052">
    <property type="entry name" value="EH"/>
    <property type="match status" value="3"/>
</dbReference>
<feature type="compositionally biased region" description="Low complexity" evidence="2">
    <location>
        <begin position="446"/>
        <end position="459"/>
    </location>
</feature>
<dbReference type="GO" id="GO:0006897">
    <property type="term" value="P:endocytosis"/>
    <property type="evidence" value="ECO:0007669"/>
    <property type="project" value="TreeGrafter"/>
</dbReference>
<feature type="compositionally biased region" description="Acidic residues" evidence="2">
    <location>
        <begin position="901"/>
        <end position="913"/>
    </location>
</feature>
<accession>A0A9P5PXQ5</accession>
<name>A0A9P5PXQ5_9AGAR</name>
<dbReference type="PANTHER" id="PTHR11216">
    <property type="entry name" value="EH DOMAIN"/>
    <property type="match status" value="1"/>
</dbReference>
<feature type="domain" description="EH" evidence="4">
    <location>
        <begin position="131"/>
        <end position="221"/>
    </location>
</feature>
<dbReference type="InterPro" id="IPR000261">
    <property type="entry name" value="EH_dom"/>
</dbReference>
<feature type="region of interest" description="Disordered" evidence="2">
    <location>
        <begin position="733"/>
        <end position="837"/>
    </location>
</feature>
<evidence type="ECO:0000313" key="7">
    <source>
        <dbReference type="Proteomes" id="UP000772434"/>
    </source>
</evidence>
<evidence type="ECO:0000259" key="5">
    <source>
        <dbReference type="PROSITE" id="PS50222"/>
    </source>
</evidence>
<feature type="domain" description="EH" evidence="4">
    <location>
        <begin position="310"/>
        <end position="399"/>
    </location>
</feature>
<feature type="domain" description="UBA" evidence="3">
    <location>
        <begin position="1261"/>
        <end position="1303"/>
    </location>
</feature>
<feature type="compositionally biased region" description="Low complexity" evidence="2">
    <location>
        <begin position="1148"/>
        <end position="1157"/>
    </location>
</feature>
<dbReference type="InterPro" id="IPR015940">
    <property type="entry name" value="UBA"/>
</dbReference>
<organism evidence="6 7">
    <name type="scientific">Rhodocollybia butyracea</name>
    <dbReference type="NCBI Taxonomy" id="206335"/>
    <lineage>
        <taxon>Eukaryota</taxon>
        <taxon>Fungi</taxon>
        <taxon>Dikarya</taxon>
        <taxon>Basidiomycota</taxon>
        <taxon>Agaricomycotina</taxon>
        <taxon>Agaricomycetes</taxon>
        <taxon>Agaricomycetidae</taxon>
        <taxon>Agaricales</taxon>
        <taxon>Marasmiineae</taxon>
        <taxon>Omphalotaceae</taxon>
        <taxon>Rhodocollybia</taxon>
    </lineage>
</organism>
<feature type="region of interest" description="Disordered" evidence="2">
    <location>
        <begin position="220"/>
        <end position="248"/>
    </location>
</feature>
<feature type="compositionally biased region" description="Polar residues" evidence="2">
    <location>
        <begin position="931"/>
        <end position="941"/>
    </location>
</feature>
<feature type="region of interest" description="Disordered" evidence="2">
    <location>
        <begin position="1071"/>
        <end position="1115"/>
    </location>
</feature>
<feature type="compositionally biased region" description="Basic and acidic residues" evidence="2">
    <location>
        <begin position="1208"/>
        <end position="1217"/>
    </location>
</feature>
<dbReference type="PROSITE" id="PS50030">
    <property type="entry name" value="UBA"/>
    <property type="match status" value="1"/>
</dbReference>
<keyword evidence="1" id="KW-0175">Coiled coil</keyword>
<feature type="domain" description="EF-hand" evidence="5">
    <location>
        <begin position="343"/>
        <end position="378"/>
    </location>
</feature>
<dbReference type="GO" id="GO:0016197">
    <property type="term" value="P:endosomal transport"/>
    <property type="evidence" value="ECO:0007669"/>
    <property type="project" value="TreeGrafter"/>
</dbReference>
<evidence type="ECO:0000256" key="2">
    <source>
        <dbReference type="SAM" id="MobiDB-lite"/>
    </source>
</evidence>
<dbReference type="Gene3D" id="1.10.8.10">
    <property type="entry name" value="DNA helicase RuvA subunit, C-terminal domain"/>
    <property type="match status" value="1"/>
</dbReference>
<gene>
    <name evidence="6" type="ORF">BDP27DRAFT_1420096</name>
</gene>
<proteinExistence type="predicted"/>
<dbReference type="SUPFAM" id="SSF47473">
    <property type="entry name" value="EF-hand"/>
    <property type="match status" value="3"/>
</dbReference>
<dbReference type="PANTHER" id="PTHR11216:SF170">
    <property type="entry name" value="DYNAMIN ASSOCIATED PROTEIN 160, ISOFORM D"/>
    <property type="match status" value="1"/>
</dbReference>
<dbReference type="OrthoDB" id="524326at2759"/>
<dbReference type="GO" id="GO:0005509">
    <property type="term" value="F:calcium ion binding"/>
    <property type="evidence" value="ECO:0007669"/>
    <property type="project" value="InterPro"/>
</dbReference>
<dbReference type="Proteomes" id="UP000772434">
    <property type="component" value="Unassembled WGS sequence"/>
</dbReference>
<feature type="compositionally biased region" description="Basic and acidic residues" evidence="2">
    <location>
        <begin position="886"/>
        <end position="900"/>
    </location>
</feature>
<dbReference type="Gene3D" id="1.10.238.10">
    <property type="entry name" value="EF-hand"/>
    <property type="match status" value="3"/>
</dbReference>
<feature type="region of interest" description="Disordered" evidence="2">
    <location>
        <begin position="1131"/>
        <end position="1264"/>
    </location>
</feature>
<evidence type="ECO:0000256" key="1">
    <source>
        <dbReference type="SAM" id="Coils"/>
    </source>
</evidence>
<feature type="region of interest" description="Disordered" evidence="2">
    <location>
        <begin position="381"/>
        <end position="522"/>
    </location>
</feature>
<protein>
    <submittedName>
        <fullName evidence="6">Uncharacterized protein</fullName>
    </submittedName>
</protein>
<feature type="compositionally biased region" description="Polar residues" evidence="2">
    <location>
        <begin position="511"/>
        <end position="522"/>
    </location>
</feature>
<feature type="compositionally biased region" description="Basic and acidic residues" evidence="2">
    <location>
        <begin position="921"/>
        <end position="930"/>
    </location>
</feature>